<gene>
    <name evidence="2" type="ORF">AArcSt11_06095</name>
</gene>
<organism evidence="2 3">
    <name type="scientific">Natranaeroarchaeum aerophilus</name>
    <dbReference type="NCBI Taxonomy" id="2917711"/>
    <lineage>
        <taxon>Archaea</taxon>
        <taxon>Methanobacteriati</taxon>
        <taxon>Methanobacteriota</taxon>
        <taxon>Stenosarchaea group</taxon>
        <taxon>Halobacteria</taxon>
        <taxon>Halobacteriales</taxon>
        <taxon>Natronoarchaeaceae</taxon>
        <taxon>Natranaeroarchaeum</taxon>
    </lineage>
</organism>
<sequence length="94" mass="11181">MSSDRPTESISGNGEWQWNRQRESNRSIPRPDETARRCELEAELERKEQRLQTVIQQYERRLAETERQLARERSSNDGDTRPSLYARIVGYLSR</sequence>
<name>A0AAE3K4F7_9EURY</name>
<feature type="compositionally biased region" description="Polar residues" evidence="1">
    <location>
        <begin position="1"/>
        <end position="19"/>
    </location>
</feature>
<evidence type="ECO:0000313" key="3">
    <source>
        <dbReference type="Proteomes" id="UP001202674"/>
    </source>
</evidence>
<dbReference type="RefSeq" id="WP_250595480.1">
    <property type="nucleotide sequence ID" value="NZ_JAKRVY010000002.1"/>
</dbReference>
<feature type="compositionally biased region" description="Basic and acidic residues" evidence="1">
    <location>
        <begin position="64"/>
        <end position="80"/>
    </location>
</feature>
<proteinExistence type="predicted"/>
<feature type="compositionally biased region" description="Basic and acidic residues" evidence="1">
    <location>
        <begin position="20"/>
        <end position="35"/>
    </location>
</feature>
<feature type="region of interest" description="Disordered" evidence="1">
    <location>
        <begin position="1"/>
        <end position="35"/>
    </location>
</feature>
<protein>
    <submittedName>
        <fullName evidence="2">Uncharacterized protein</fullName>
    </submittedName>
</protein>
<dbReference type="AlphaFoldDB" id="A0AAE3K4F7"/>
<comment type="caution">
    <text evidence="2">The sequence shown here is derived from an EMBL/GenBank/DDBJ whole genome shotgun (WGS) entry which is preliminary data.</text>
</comment>
<feature type="region of interest" description="Disordered" evidence="1">
    <location>
        <begin position="64"/>
        <end position="84"/>
    </location>
</feature>
<dbReference type="EMBL" id="JAKRVY010000002">
    <property type="protein sequence ID" value="MCL9813223.1"/>
    <property type="molecule type" value="Genomic_DNA"/>
</dbReference>
<dbReference type="Proteomes" id="UP001202674">
    <property type="component" value="Unassembled WGS sequence"/>
</dbReference>
<evidence type="ECO:0000256" key="1">
    <source>
        <dbReference type="SAM" id="MobiDB-lite"/>
    </source>
</evidence>
<keyword evidence="3" id="KW-1185">Reference proteome</keyword>
<evidence type="ECO:0000313" key="2">
    <source>
        <dbReference type="EMBL" id="MCL9813223.1"/>
    </source>
</evidence>
<reference evidence="2 3" key="1">
    <citation type="journal article" date="2022" name="Syst. Appl. Microbiol.">
        <title>Natronocalculus amylovorans gen. nov., sp. nov., and Natranaeroarchaeum aerophilus sp. nov., dominant culturable amylolytic natronoarchaea from hypersaline soda lakes in southwestern Siberia.</title>
        <authorList>
            <person name="Sorokin D.Y."/>
            <person name="Elcheninov A.G."/>
            <person name="Khizhniak T.V."/>
            <person name="Koenen M."/>
            <person name="Bale N.J."/>
            <person name="Damste J.S.S."/>
            <person name="Kublanov I.V."/>
        </authorList>
    </citation>
    <scope>NUCLEOTIDE SEQUENCE [LARGE SCALE GENOMIC DNA]</scope>
    <source>
        <strain evidence="2 3">AArc-St1-1</strain>
    </source>
</reference>
<accession>A0AAE3K4F7</accession>